<dbReference type="InterPro" id="IPR027417">
    <property type="entry name" value="P-loop_NTPase"/>
</dbReference>
<dbReference type="PRINTS" id="PR01100">
    <property type="entry name" value="SHIKIMTKNASE"/>
</dbReference>
<evidence type="ECO:0000256" key="1">
    <source>
        <dbReference type="ARBA" id="ARBA00004842"/>
    </source>
</evidence>
<reference evidence="13" key="1">
    <citation type="journal article" date="2019" name="Int. J. Syst. Evol. Microbiol.">
        <title>The Global Catalogue of Microorganisms (GCM) 10K type strain sequencing project: providing services to taxonomists for standard genome sequencing and annotation.</title>
        <authorList>
            <consortium name="The Broad Institute Genomics Platform"/>
            <consortium name="The Broad Institute Genome Sequencing Center for Infectious Disease"/>
            <person name="Wu L."/>
            <person name="Ma J."/>
        </authorList>
    </citation>
    <scope>NUCLEOTIDE SEQUENCE [LARGE SCALE GENOMIC DNA]</scope>
    <source>
        <strain evidence="13">CCUG 59129</strain>
    </source>
</reference>
<evidence type="ECO:0000256" key="3">
    <source>
        <dbReference type="ARBA" id="ARBA00012154"/>
    </source>
</evidence>
<accession>A0ABW3HPG0</accession>
<comment type="caution">
    <text evidence="11">Lacks conserved residue(s) required for the propagation of feature annotation.</text>
</comment>
<sequence>MQLRHQNKLILVGFMGTGKSSVGSRLAEWLGWPLIDSDAAIVRDQNRDISSIFATDGETAFREIESRVLASLLQTPDRAVVSTGGGAVLKEENRKLMRKTGIVVALKASPDRIVSRVLQDETRPLLDGDVQGRVYRLLEERKHAYDFAHFTLDTTEMSVDDVAAAIISMTNHVAKENT</sequence>
<evidence type="ECO:0000256" key="4">
    <source>
        <dbReference type="ARBA" id="ARBA00022605"/>
    </source>
</evidence>
<evidence type="ECO:0000313" key="12">
    <source>
        <dbReference type="EMBL" id="MFD0959332.1"/>
    </source>
</evidence>
<keyword evidence="11" id="KW-0963">Cytoplasm</keyword>
<keyword evidence="6 11" id="KW-0547">Nucleotide-binding</keyword>
<dbReference type="Pfam" id="PF01202">
    <property type="entry name" value="SKI"/>
    <property type="match status" value="1"/>
</dbReference>
<dbReference type="PROSITE" id="PS01128">
    <property type="entry name" value="SHIKIMATE_KINASE"/>
    <property type="match status" value="1"/>
</dbReference>
<comment type="subcellular location">
    <subcellularLocation>
        <location evidence="11">Cytoplasm</location>
    </subcellularLocation>
</comment>
<feature type="binding site" evidence="11">
    <location>
        <begin position="16"/>
        <end position="21"/>
    </location>
    <ligand>
        <name>ATP</name>
        <dbReference type="ChEBI" id="CHEBI:30616"/>
    </ligand>
</feature>
<dbReference type="InterPro" id="IPR023000">
    <property type="entry name" value="Shikimate_kinase_CS"/>
</dbReference>
<keyword evidence="11" id="KW-0479">Metal-binding</keyword>
<evidence type="ECO:0000256" key="11">
    <source>
        <dbReference type="HAMAP-Rule" id="MF_00109"/>
    </source>
</evidence>
<dbReference type="Proteomes" id="UP001596989">
    <property type="component" value="Unassembled WGS sequence"/>
</dbReference>
<evidence type="ECO:0000256" key="6">
    <source>
        <dbReference type="ARBA" id="ARBA00022741"/>
    </source>
</evidence>
<dbReference type="GO" id="GO:0016301">
    <property type="term" value="F:kinase activity"/>
    <property type="evidence" value="ECO:0007669"/>
    <property type="project" value="UniProtKB-KW"/>
</dbReference>
<keyword evidence="7 11" id="KW-0418">Kinase</keyword>
<dbReference type="Gene3D" id="3.40.50.300">
    <property type="entry name" value="P-loop containing nucleotide triphosphate hydrolases"/>
    <property type="match status" value="1"/>
</dbReference>
<dbReference type="PANTHER" id="PTHR21087">
    <property type="entry name" value="SHIKIMATE KINASE"/>
    <property type="match status" value="1"/>
</dbReference>
<protein>
    <recommendedName>
        <fullName evidence="3 11">Shikimate kinase</fullName>
        <shortName evidence="11">SK</shortName>
        <ecNumber evidence="3 11">2.7.1.71</ecNumber>
    </recommendedName>
</protein>
<evidence type="ECO:0000256" key="7">
    <source>
        <dbReference type="ARBA" id="ARBA00022777"/>
    </source>
</evidence>
<comment type="subunit">
    <text evidence="11">Monomer.</text>
</comment>
<evidence type="ECO:0000256" key="2">
    <source>
        <dbReference type="ARBA" id="ARBA00006997"/>
    </source>
</evidence>
<proteinExistence type="inferred from homology"/>
<feature type="binding site" evidence="11">
    <location>
        <position position="123"/>
    </location>
    <ligand>
        <name>ATP</name>
        <dbReference type="ChEBI" id="CHEBI:30616"/>
    </ligand>
</feature>
<keyword evidence="4 11" id="KW-0028">Amino-acid biosynthesis</keyword>
<keyword evidence="13" id="KW-1185">Reference proteome</keyword>
<evidence type="ECO:0000256" key="10">
    <source>
        <dbReference type="ARBA" id="ARBA00048567"/>
    </source>
</evidence>
<comment type="catalytic activity">
    <reaction evidence="10 11">
        <text>shikimate + ATP = 3-phosphoshikimate + ADP + H(+)</text>
        <dbReference type="Rhea" id="RHEA:13121"/>
        <dbReference type="ChEBI" id="CHEBI:15378"/>
        <dbReference type="ChEBI" id="CHEBI:30616"/>
        <dbReference type="ChEBI" id="CHEBI:36208"/>
        <dbReference type="ChEBI" id="CHEBI:145989"/>
        <dbReference type="ChEBI" id="CHEBI:456216"/>
        <dbReference type="EC" id="2.7.1.71"/>
    </reaction>
</comment>
<evidence type="ECO:0000256" key="5">
    <source>
        <dbReference type="ARBA" id="ARBA00022679"/>
    </source>
</evidence>
<feature type="binding site" evidence="11">
    <location>
        <position position="20"/>
    </location>
    <ligand>
        <name>Mg(2+)</name>
        <dbReference type="ChEBI" id="CHEBI:18420"/>
    </ligand>
</feature>
<keyword evidence="5 11" id="KW-0808">Transferase</keyword>
<evidence type="ECO:0000256" key="9">
    <source>
        <dbReference type="ARBA" id="ARBA00023141"/>
    </source>
</evidence>
<comment type="function">
    <text evidence="11">Catalyzes the specific phosphorylation of the 3-hydroxyl group of shikimic acid using ATP as a cosubstrate.</text>
</comment>
<comment type="caution">
    <text evidence="12">The sequence shown here is derived from an EMBL/GenBank/DDBJ whole genome shotgun (WGS) entry which is preliminary data.</text>
</comment>
<dbReference type="RefSeq" id="WP_377563427.1">
    <property type="nucleotide sequence ID" value="NZ_JBHTJZ010000009.1"/>
</dbReference>
<feature type="binding site" evidence="11">
    <location>
        <position position="62"/>
    </location>
    <ligand>
        <name>substrate</name>
    </ligand>
</feature>
<dbReference type="PANTHER" id="PTHR21087:SF16">
    <property type="entry name" value="SHIKIMATE KINASE 1, CHLOROPLASTIC"/>
    <property type="match status" value="1"/>
</dbReference>
<name>A0ABW3HPG0_9BACL</name>
<dbReference type="SUPFAM" id="SSF52540">
    <property type="entry name" value="P-loop containing nucleoside triphosphate hydrolases"/>
    <property type="match status" value="1"/>
</dbReference>
<feature type="binding site" evidence="11">
    <location>
        <position position="38"/>
    </location>
    <ligand>
        <name>substrate</name>
    </ligand>
</feature>
<keyword evidence="9 11" id="KW-0057">Aromatic amino acid biosynthesis</keyword>
<dbReference type="HAMAP" id="MF_00109">
    <property type="entry name" value="Shikimate_kinase"/>
    <property type="match status" value="1"/>
</dbReference>
<feature type="binding site" evidence="11">
    <location>
        <position position="141"/>
    </location>
    <ligand>
        <name>substrate</name>
    </ligand>
</feature>
<comment type="pathway">
    <text evidence="1 11">Metabolic intermediate biosynthesis; chorismate biosynthesis; chorismate from D-erythrose 4-phosphate and phosphoenolpyruvate: step 5/7.</text>
</comment>
<dbReference type="CDD" id="cd00464">
    <property type="entry name" value="SK"/>
    <property type="match status" value="1"/>
</dbReference>
<feature type="binding site" evidence="11">
    <location>
        <position position="85"/>
    </location>
    <ligand>
        <name>substrate</name>
    </ligand>
</feature>
<comment type="similarity">
    <text evidence="2 11">Belongs to the shikimate kinase family.</text>
</comment>
<organism evidence="12 13">
    <name type="scientific">Paenibacillus chungangensis</name>
    <dbReference type="NCBI Taxonomy" id="696535"/>
    <lineage>
        <taxon>Bacteria</taxon>
        <taxon>Bacillati</taxon>
        <taxon>Bacillota</taxon>
        <taxon>Bacilli</taxon>
        <taxon>Bacillales</taxon>
        <taxon>Paenibacillaceae</taxon>
        <taxon>Paenibacillus</taxon>
    </lineage>
</organism>
<dbReference type="InterPro" id="IPR000623">
    <property type="entry name" value="Shikimate_kinase/TSH1"/>
</dbReference>
<gene>
    <name evidence="11" type="primary">aroK</name>
    <name evidence="12" type="ORF">ACFQ2I_08010</name>
</gene>
<dbReference type="InterPro" id="IPR031322">
    <property type="entry name" value="Shikimate/glucono_kinase"/>
</dbReference>
<dbReference type="EC" id="2.7.1.71" evidence="3 11"/>
<evidence type="ECO:0000256" key="8">
    <source>
        <dbReference type="ARBA" id="ARBA00022840"/>
    </source>
</evidence>
<dbReference type="EMBL" id="JBHTJZ010000009">
    <property type="protein sequence ID" value="MFD0959332.1"/>
    <property type="molecule type" value="Genomic_DNA"/>
</dbReference>
<comment type="cofactor">
    <cofactor evidence="11">
        <name>Mg(2+)</name>
        <dbReference type="ChEBI" id="CHEBI:18420"/>
    </cofactor>
    <text evidence="11">Binds 1 Mg(2+) ion per subunit.</text>
</comment>
<keyword evidence="11" id="KW-0460">Magnesium</keyword>
<evidence type="ECO:0000313" key="13">
    <source>
        <dbReference type="Proteomes" id="UP001596989"/>
    </source>
</evidence>
<keyword evidence="8 11" id="KW-0067">ATP-binding</keyword>